<dbReference type="EMBL" id="WKRA01000007">
    <property type="protein sequence ID" value="MSD15656.1"/>
    <property type="molecule type" value="Genomic_DNA"/>
</dbReference>
<feature type="coiled-coil region" evidence="1">
    <location>
        <begin position="71"/>
        <end position="119"/>
    </location>
</feature>
<dbReference type="SUPFAM" id="SSF102829">
    <property type="entry name" value="Cell division protein ZapA-like"/>
    <property type="match status" value="1"/>
</dbReference>
<name>A0A844E0U2_EUBRA</name>
<comment type="caution">
    <text evidence="2">The sequence shown here is derived from an EMBL/GenBank/DDBJ whole genome shotgun (WGS) entry which is preliminary data.</text>
</comment>
<evidence type="ECO:0000313" key="2">
    <source>
        <dbReference type="EMBL" id="MSD15656.1"/>
    </source>
</evidence>
<keyword evidence="2" id="KW-0131">Cell cycle</keyword>
<dbReference type="Pfam" id="PF05164">
    <property type="entry name" value="ZapA"/>
    <property type="match status" value="1"/>
</dbReference>
<dbReference type="InterPro" id="IPR036192">
    <property type="entry name" value="Cell_div_ZapA-like_sf"/>
</dbReference>
<dbReference type="AlphaFoldDB" id="A0A844E0U2"/>
<accession>A0A844E0U2</accession>
<organism evidence="2 3">
    <name type="scientific">Eubacterium ramulus</name>
    <dbReference type="NCBI Taxonomy" id="39490"/>
    <lineage>
        <taxon>Bacteria</taxon>
        <taxon>Bacillati</taxon>
        <taxon>Bacillota</taxon>
        <taxon>Clostridia</taxon>
        <taxon>Eubacteriales</taxon>
        <taxon>Eubacteriaceae</taxon>
        <taxon>Eubacterium</taxon>
    </lineage>
</organism>
<dbReference type="InterPro" id="IPR053712">
    <property type="entry name" value="Bac_CellDiv_Activator"/>
</dbReference>
<sequence>MRNRSKKKGMEMTKKSMVQVVIGGKVLTMGGYDDETHIQRIASCVNRVMRQMEDADEYRCLPADLKPIFIHINIADELVTAQELIDQLEQELQEKEKELAELKQELAETEVRLEKLEGHKK</sequence>
<proteinExistence type="predicted"/>
<protein>
    <submittedName>
        <fullName evidence="2">Cell division protein ZapA</fullName>
    </submittedName>
</protein>
<keyword evidence="1" id="KW-0175">Coiled coil</keyword>
<evidence type="ECO:0000256" key="1">
    <source>
        <dbReference type="SAM" id="Coils"/>
    </source>
</evidence>
<evidence type="ECO:0000313" key="3">
    <source>
        <dbReference type="Proteomes" id="UP000431304"/>
    </source>
</evidence>
<dbReference type="Proteomes" id="UP000431304">
    <property type="component" value="Unassembled WGS sequence"/>
</dbReference>
<gene>
    <name evidence="2" type="primary">zapA</name>
    <name evidence="2" type="ORF">GKE72_06130</name>
</gene>
<dbReference type="InterPro" id="IPR007838">
    <property type="entry name" value="Cell_div_ZapA-like"/>
</dbReference>
<dbReference type="Gene3D" id="6.10.250.790">
    <property type="match status" value="1"/>
</dbReference>
<dbReference type="GO" id="GO:0051301">
    <property type="term" value="P:cell division"/>
    <property type="evidence" value="ECO:0007669"/>
    <property type="project" value="UniProtKB-KW"/>
</dbReference>
<keyword evidence="2" id="KW-0132">Cell division</keyword>
<reference evidence="2 3" key="1">
    <citation type="journal article" date="2019" name="Nat. Med.">
        <title>A library of human gut bacterial isolates paired with longitudinal multiomics data enables mechanistic microbiome research.</title>
        <authorList>
            <person name="Poyet M."/>
            <person name="Groussin M."/>
            <person name="Gibbons S.M."/>
            <person name="Avila-Pacheco J."/>
            <person name="Jiang X."/>
            <person name="Kearney S.M."/>
            <person name="Perrotta A.R."/>
            <person name="Berdy B."/>
            <person name="Zhao S."/>
            <person name="Lieberman T.D."/>
            <person name="Swanson P.K."/>
            <person name="Smith M."/>
            <person name="Roesemann S."/>
            <person name="Alexander J.E."/>
            <person name="Rich S.A."/>
            <person name="Livny J."/>
            <person name="Vlamakis H."/>
            <person name="Clish C."/>
            <person name="Bullock K."/>
            <person name="Deik A."/>
            <person name="Scott J."/>
            <person name="Pierce K.A."/>
            <person name="Xavier R.J."/>
            <person name="Alm E.J."/>
        </authorList>
    </citation>
    <scope>NUCLEOTIDE SEQUENCE [LARGE SCALE GENOMIC DNA]</scope>
    <source>
        <strain evidence="2 3">BIOML-A3</strain>
    </source>
</reference>